<evidence type="ECO:0000313" key="3">
    <source>
        <dbReference type="Proteomes" id="UP000193465"/>
    </source>
</evidence>
<accession>A0A1X1T781</accession>
<gene>
    <name evidence="2" type="ORF">AWC02_18500</name>
</gene>
<organism evidence="2 3">
    <name type="scientific">Mycolicibacter engbaekii</name>
    <dbReference type="NCBI Taxonomy" id="188915"/>
    <lineage>
        <taxon>Bacteria</taxon>
        <taxon>Bacillati</taxon>
        <taxon>Actinomycetota</taxon>
        <taxon>Actinomycetes</taxon>
        <taxon>Mycobacteriales</taxon>
        <taxon>Mycobacteriaceae</taxon>
        <taxon>Mycolicibacter</taxon>
    </lineage>
</organism>
<dbReference type="Pfam" id="PF01814">
    <property type="entry name" value="Hemerythrin"/>
    <property type="match status" value="1"/>
</dbReference>
<dbReference type="AlphaFoldDB" id="A0A1X1T781"/>
<keyword evidence="3" id="KW-1185">Reference proteome</keyword>
<dbReference type="RefSeq" id="WP_085130187.1">
    <property type="nucleotide sequence ID" value="NZ_LQOT01000073.1"/>
</dbReference>
<evidence type="ECO:0000313" key="2">
    <source>
        <dbReference type="EMBL" id="ORV40368.1"/>
    </source>
</evidence>
<feature type="domain" description="Hemerythrin-like" evidence="1">
    <location>
        <begin position="6"/>
        <end position="123"/>
    </location>
</feature>
<dbReference type="InterPro" id="IPR012312">
    <property type="entry name" value="Hemerythrin-like"/>
</dbReference>
<dbReference type="EMBL" id="LQOT01000073">
    <property type="protein sequence ID" value="ORV40368.1"/>
    <property type="molecule type" value="Genomic_DNA"/>
</dbReference>
<dbReference type="Gene3D" id="1.20.120.520">
    <property type="entry name" value="nmb1532 protein domain like"/>
    <property type="match status" value="1"/>
</dbReference>
<evidence type="ECO:0000259" key="1">
    <source>
        <dbReference type="Pfam" id="PF01814"/>
    </source>
</evidence>
<sequence length="156" mass="16850">MPEAISSTLAREHLLIDRGIRDFLDRLADGTVDAAGLSAALAVLRRHIYLEEQLLFPPISEGAQRMAVFGMIRGHGEIWRAMHALEDLVGVGAGHATLRGISHRLLELLAAHHLVEERVIYAAADTGLAPEQAAELTEFLDGGQMPEGWICAKAAA</sequence>
<comment type="caution">
    <text evidence="2">The sequence shown here is derived from an EMBL/GenBank/DDBJ whole genome shotgun (WGS) entry which is preliminary data.</text>
</comment>
<reference evidence="2 3" key="1">
    <citation type="submission" date="2016-01" db="EMBL/GenBank/DDBJ databases">
        <title>The new phylogeny of the genus Mycobacterium.</title>
        <authorList>
            <person name="Tarcisio F."/>
            <person name="Conor M."/>
            <person name="Antonella G."/>
            <person name="Elisabetta G."/>
            <person name="Giulia F.S."/>
            <person name="Sara T."/>
            <person name="Anna F."/>
            <person name="Clotilde B."/>
            <person name="Roberto B."/>
            <person name="Veronica D.S."/>
            <person name="Fabio R."/>
            <person name="Monica P."/>
            <person name="Olivier J."/>
            <person name="Enrico T."/>
            <person name="Nicola S."/>
        </authorList>
    </citation>
    <scope>NUCLEOTIDE SEQUENCE [LARGE SCALE GENOMIC DNA]</scope>
    <source>
        <strain evidence="2 3">ATCC 27353</strain>
    </source>
</reference>
<dbReference type="Proteomes" id="UP000193465">
    <property type="component" value="Unassembled WGS sequence"/>
</dbReference>
<proteinExistence type="predicted"/>
<protein>
    <submittedName>
        <fullName evidence="2">Hemerythrin</fullName>
    </submittedName>
</protein>
<name>A0A1X1T781_9MYCO</name>